<dbReference type="Ensembl" id="ENSGACT00000014308.1">
    <property type="protein sequence ID" value="ENSGACP00000014283.1"/>
    <property type="gene ID" value="ENSGACG00000010793.1"/>
</dbReference>
<name>G3P9K9_GASAC</name>
<reference evidence="1" key="2">
    <citation type="submission" date="2024-04" db="UniProtKB">
        <authorList>
            <consortium name="Ensembl"/>
        </authorList>
    </citation>
    <scope>IDENTIFICATION</scope>
</reference>
<accession>G3P9K9</accession>
<proteinExistence type="predicted"/>
<evidence type="ECO:0000313" key="1">
    <source>
        <dbReference type="Ensembl" id="ENSGACP00000014283.1"/>
    </source>
</evidence>
<dbReference type="Bgee" id="ENSGACG00000010793">
    <property type="expression patterns" value="Expressed in diencephalon and 1 other cell type or tissue"/>
</dbReference>
<reference evidence="1" key="1">
    <citation type="submission" date="2006-01" db="EMBL/GenBank/DDBJ databases">
        <authorList>
            <person name="Lindblad-Toh K."/>
            <person name="Mauceli E."/>
            <person name="Grabherr M."/>
            <person name="Chang J.L."/>
            <person name="Lander E.S."/>
        </authorList>
    </citation>
    <scope>NUCLEOTIDE SEQUENCE [LARGE SCALE GENOMIC DNA]</scope>
</reference>
<organism evidence="1">
    <name type="scientific">Gasterosteus aculeatus</name>
    <name type="common">Three-spined stickleback</name>
    <dbReference type="NCBI Taxonomy" id="69293"/>
    <lineage>
        <taxon>Eukaryota</taxon>
        <taxon>Metazoa</taxon>
        <taxon>Chordata</taxon>
        <taxon>Craniata</taxon>
        <taxon>Vertebrata</taxon>
        <taxon>Euteleostomi</taxon>
        <taxon>Actinopterygii</taxon>
        <taxon>Neopterygii</taxon>
        <taxon>Teleostei</taxon>
        <taxon>Neoteleostei</taxon>
        <taxon>Acanthomorphata</taxon>
        <taxon>Eupercaria</taxon>
        <taxon>Perciformes</taxon>
        <taxon>Cottioidei</taxon>
        <taxon>Gasterosteales</taxon>
        <taxon>Gasterosteidae</taxon>
        <taxon>Gasterosteus</taxon>
    </lineage>
</organism>
<protein>
    <submittedName>
        <fullName evidence="1">Uncharacterized protein</fullName>
    </submittedName>
</protein>
<dbReference type="InParanoid" id="G3P9K9"/>
<sequence>RFNPFFGGGARSGRKTPELFFACLLRRVPGLQLLPLRLNRIILGFKVGFHRDAGNWKIPHCPWLMTLQMHIVTHCARWIHQHQPRREALPPLFFLRVHFGIIELCATIRESW</sequence>
<dbReference type="AlphaFoldDB" id="G3P9K9"/>